<sequence length="176" mass="21494">IRRRVRDERSVNIIASTIVEPCHSNRRREKDAGVNKFTINLIFKSNKFHPYRMELHQDLSNVDIKQRLAFCNWSRRQRENFHRCILFSEECTFKNDGELNTWNCRYWAPRNLHWLRTIDRQRVWKINVWCGIIDDQIIGPISFDDNLDCFRYVDLIERELPILLKNLNLQLRRDMF</sequence>
<reference evidence="1 2" key="1">
    <citation type="journal article" date="2010" name="Science">
        <title>Genomic comparison of the ants Camponotus floridanus and Harpegnathos saltator.</title>
        <authorList>
            <person name="Bonasio R."/>
            <person name="Zhang G."/>
            <person name="Ye C."/>
            <person name="Mutti N.S."/>
            <person name="Fang X."/>
            <person name="Qin N."/>
            <person name="Donahue G."/>
            <person name="Yang P."/>
            <person name="Li Q."/>
            <person name="Li C."/>
            <person name="Zhang P."/>
            <person name="Huang Z."/>
            <person name="Berger S.L."/>
            <person name="Reinberg D."/>
            <person name="Wang J."/>
            <person name="Liebig J."/>
        </authorList>
    </citation>
    <scope>NUCLEOTIDE SEQUENCE [LARGE SCALE GENOMIC DNA]</scope>
    <source>
        <strain evidence="1 2">R22 G/1</strain>
    </source>
</reference>
<dbReference type="EMBL" id="GL445720">
    <property type="protein sequence ID" value="EFN89172.1"/>
    <property type="molecule type" value="Genomic_DNA"/>
</dbReference>
<evidence type="ECO:0000313" key="1">
    <source>
        <dbReference type="EMBL" id="EFN89172.1"/>
    </source>
</evidence>
<dbReference type="InParanoid" id="E2B557"/>
<name>E2B557_HARSA</name>
<dbReference type="GO" id="GO:0003676">
    <property type="term" value="F:nucleic acid binding"/>
    <property type="evidence" value="ECO:0007669"/>
    <property type="project" value="InterPro"/>
</dbReference>
<dbReference type="Gene3D" id="3.30.420.10">
    <property type="entry name" value="Ribonuclease H-like superfamily/Ribonuclease H"/>
    <property type="match status" value="1"/>
</dbReference>
<dbReference type="OrthoDB" id="10048604at2759"/>
<dbReference type="AlphaFoldDB" id="E2B557"/>
<proteinExistence type="predicted"/>
<dbReference type="Proteomes" id="UP000008237">
    <property type="component" value="Unassembled WGS sequence"/>
</dbReference>
<organism evidence="2">
    <name type="scientific">Harpegnathos saltator</name>
    <name type="common">Jerdon's jumping ant</name>
    <dbReference type="NCBI Taxonomy" id="610380"/>
    <lineage>
        <taxon>Eukaryota</taxon>
        <taxon>Metazoa</taxon>
        <taxon>Ecdysozoa</taxon>
        <taxon>Arthropoda</taxon>
        <taxon>Hexapoda</taxon>
        <taxon>Insecta</taxon>
        <taxon>Pterygota</taxon>
        <taxon>Neoptera</taxon>
        <taxon>Endopterygota</taxon>
        <taxon>Hymenoptera</taxon>
        <taxon>Apocrita</taxon>
        <taxon>Aculeata</taxon>
        <taxon>Formicoidea</taxon>
        <taxon>Formicidae</taxon>
        <taxon>Ponerinae</taxon>
        <taxon>Ponerini</taxon>
        <taxon>Harpegnathos</taxon>
    </lineage>
</organism>
<evidence type="ECO:0000313" key="2">
    <source>
        <dbReference type="Proteomes" id="UP000008237"/>
    </source>
</evidence>
<dbReference type="InterPro" id="IPR036397">
    <property type="entry name" value="RNaseH_sf"/>
</dbReference>
<feature type="non-terminal residue" evidence="1">
    <location>
        <position position="176"/>
    </location>
</feature>
<dbReference type="PANTHER" id="PTHR47326:SF1">
    <property type="entry name" value="HTH PSQ-TYPE DOMAIN-CONTAINING PROTEIN"/>
    <property type="match status" value="1"/>
</dbReference>
<dbReference type="PANTHER" id="PTHR47326">
    <property type="entry name" value="TRANSPOSABLE ELEMENT TC3 TRANSPOSASE-LIKE PROTEIN"/>
    <property type="match status" value="1"/>
</dbReference>
<gene>
    <name evidence="1" type="ORF">EAI_12526</name>
</gene>
<accession>E2B557</accession>
<protein>
    <submittedName>
        <fullName evidence="1">Uncharacterized protein</fullName>
    </submittedName>
</protein>
<keyword evidence="2" id="KW-1185">Reference proteome</keyword>
<dbReference type="OMA" id="SIWRIFR"/>
<dbReference type="STRING" id="610380.E2B557"/>
<feature type="non-terminal residue" evidence="1">
    <location>
        <position position="1"/>
    </location>
</feature>